<dbReference type="AlphaFoldDB" id="A0A8T0GFT0"/>
<gene>
    <name evidence="1" type="ORF">KC19_10G016200</name>
</gene>
<sequence length="68" mass="7614">MLLVIKNMHTPCLACPLRLIWSFPCSVIENLESFTELPNLQILEVLGATQPRKYIEPVAEKQSSNSSA</sequence>
<evidence type="ECO:0000313" key="1">
    <source>
        <dbReference type="EMBL" id="KAG0558286.1"/>
    </source>
</evidence>
<proteinExistence type="predicted"/>
<dbReference type="EMBL" id="CM026431">
    <property type="protein sequence ID" value="KAG0558286.1"/>
    <property type="molecule type" value="Genomic_DNA"/>
</dbReference>
<accession>A0A8T0GFT0</accession>
<name>A0A8T0GFT0_CERPU</name>
<dbReference type="Proteomes" id="UP000822688">
    <property type="component" value="Chromosome 10"/>
</dbReference>
<keyword evidence="2" id="KW-1185">Reference proteome</keyword>
<reference evidence="1" key="1">
    <citation type="submission" date="2020-06" db="EMBL/GenBank/DDBJ databases">
        <title>WGS assembly of Ceratodon purpureus strain R40.</title>
        <authorList>
            <person name="Carey S.B."/>
            <person name="Jenkins J."/>
            <person name="Shu S."/>
            <person name="Lovell J.T."/>
            <person name="Sreedasyam A."/>
            <person name="Maumus F."/>
            <person name="Tiley G.P."/>
            <person name="Fernandez-Pozo N."/>
            <person name="Barry K."/>
            <person name="Chen C."/>
            <person name="Wang M."/>
            <person name="Lipzen A."/>
            <person name="Daum C."/>
            <person name="Saski C.A."/>
            <person name="Payton A.C."/>
            <person name="Mcbreen J.C."/>
            <person name="Conrad R.E."/>
            <person name="Kollar L.M."/>
            <person name="Olsson S."/>
            <person name="Huttunen S."/>
            <person name="Landis J.B."/>
            <person name="Wickett N.J."/>
            <person name="Johnson M.G."/>
            <person name="Rensing S.A."/>
            <person name="Grimwood J."/>
            <person name="Schmutz J."/>
            <person name="Mcdaniel S.F."/>
        </authorList>
    </citation>
    <scope>NUCLEOTIDE SEQUENCE</scope>
    <source>
        <strain evidence="1">R40</strain>
    </source>
</reference>
<protein>
    <submittedName>
        <fullName evidence="1">Uncharacterized protein</fullName>
    </submittedName>
</protein>
<evidence type="ECO:0000313" key="2">
    <source>
        <dbReference type="Proteomes" id="UP000822688"/>
    </source>
</evidence>
<comment type="caution">
    <text evidence="1">The sequence shown here is derived from an EMBL/GenBank/DDBJ whole genome shotgun (WGS) entry which is preliminary data.</text>
</comment>
<organism evidence="1 2">
    <name type="scientific">Ceratodon purpureus</name>
    <name type="common">Fire moss</name>
    <name type="synonym">Dicranum purpureum</name>
    <dbReference type="NCBI Taxonomy" id="3225"/>
    <lineage>
        <taxon>Eukaryota</taxon>
        <taxon>Viridiplantae</taxon>
        <taxon>Streptophyta</taxon>
        <taxon>Embryophyta</taxon>
        <taxon>Bryophyta</taxon>
        <taxon>Bryophytina</taxon>
        <taxon>Bryopsida</taxon>
        <taxon>Dicranidae</taxon>
        <taxon>Pseudoditrichales</taxon>
        <taxon>Ditrichaceae</taxon>
        <taxon>Ceratodon</taxon>
    </lineage>
</organism>